<dbReference type="OrthoDB" id="10267474at2759"/>
<dbReference type="SUPFAM" id="SSF55681">
    <property type="entry name" value="Class II aaRS and biotin synthetases"/>
    <property type="match status" value="1"/>
</dbReference>
<accession>A0A9J7E000</accession>
<proteinExistence type="predicted"/>
<evidence type="ECO:0000313" key="11">
    <source>
        <dbReference type="RefSeq" id="XP_022818814.1"/>
    </source>
</evidence>
<dbReference type="CDD" id="cd00779">
    <property type="entry name" value="ProRS_core_prok"/>
    <property type="match status" value="1"/>
</dbReference>
<dbReference type="KEGG" id="sliu:111351248"/>
<dbReference type="GO" id="GO:0006433">
    <property type="term" value="P:prolyl-tRNA aminoacylation"/>
    <property type="evidence" value="ECO:0007669"/>
    <property type="project" value="InterPro"/>
</dbReference>
<dbReference type="InterPro" id="IPR002316">
    <property type="entry name" value="Pro-tRNA-ligase_IIa"/>
</dbReference>
<name>A0A9J7E000_SPOLT</name>
<evidence type="ECO:0000256" key="1">
    <source>
        <dbReference type="ARBA" id="ARBA00012831"/>
    </source>
</evidence>
<evidence type="ECO:0000256" key="7">
    <source>
        <dbReference type="ARBA" id="ARBA00029731"/>
    </source>
</evidence>
<dbReference type="InterPro" id="IPR006195">
    <property type="entry name" value="aa-tRNA-synth_II"/>
</dbReference>
<dbReference type="InterPro" id="IPR050062">
    <property type="entry name" value="Pro-tRNA_synthetase"/>
</dbReference>
<keyword evidence="6" id="KW-0030">Aminoacyl-tRNA synthetase</keyword>
<dbReference type="PRINTS" id="PR01046">
    <property type="entry name" value="TRNASYNTHPRO"/>
</dbReference>
<evidence type="ECO:0000256" key="3">
    <source>
        <dbReference type="ARBA" id="ARBA00022741"/>
    </source>
</evidence>
<dbReference type="AlphaFoldDB" id="A0A9J7E000"/>
<evidence type="ECO:0000256" key="4">
    <source>
        <dbReference type="ARBA" id="ARBA00022840"/>
    </source>
</evidence>
<keyword evidence="2 11" id="KW-0436">Ligase</keyword>
<dbReference type="GO" id="GO:0005524">
    <property type="term" value="F:ATP binding"/>
    <property type="evidence" value="ECO:0007669"/>
    <property type="project" value="UniProtKB-KW"/>
</dbReference>
<dbReference type="CTD" id="38331"/>
<dbReference type="PANTHER" id="PTHR42753:SF10">
    <property type="entry name" value="PROLINE--TRNA LIGASE, MITOCHONDRIAL-RELATED"/>
    <property type="match status" value="1"/>
</dbReference>
<evidence type="ECO:0000256" key="2">
    <source>
        <dbReference type="ARBA" id="ARBA00022598"/>
    </source>
</evidence>
<keyword evidence="10" id="KW-1185">Reference proteome</keyword>
<reference evidence="11" key="1">
    <citation type="submission" date="2025-08" db="UniProtKB">
        <authorList>
            <consortium name="RefSeq"/>
        </authorList>
    </citation>
    <scope>IDENTIFICATION</scope>
    <source>
        <strain evidence="11">Ishihara</strain>
        <tissue evidence="11">Whole body</tissue>
    </source>
</reference>
<evidence type="ECO:0000256" key="8">
    <source>
        <dbReference type="ARBA" id="ARBA00047671"/>
    </source>
</evidence>
<sequence length="453" mass="49578">MRYLSKIFQPVITIPKNAKIKNTEITCKSQKLLLECGLIRPTGPGLFTILPLARRALDKLENLIKSCIEAAGGQRMAVPSLTPATLWDKTGRLQEIGPELIKMEDRHGKKYLLAPTHEEAIADLLADVGPLSYKQLPLLLYQIGNKYRDEARPKHGLLRAREFSMMDAYGLHEHEHCARDTYSAVTDAYHTLFRTLQLPVHRVEAPSGDMGGPLSHEWQCPSPAGEDAVRVCGRCARARLQGGACHSCGGDTEEVQSIEVGHTFLLGSKYSAALAAHCAPSSGPPAPLYMSCYGIGITRLLSASIEVLSSDKCLRWPDAIAPYSICIIGPKEGSREWQTHGIASISQLYETLEPARPGDVIVDDRHHLTIGKRLMMADRMGYPYIIVMGKAALSDPARYEVYRSCDVTASVQLLTTTELLELLSHKDSQPIKINNVAALLTFGSKVGEDGGGV</sequence>
<dbReference type="Gene3D" id="3.40.50.800">
    <property type="entry name" value="Anticodon-binding domain"/>
    <property type="match status" value="1"/>
</dbReference>
<keyword evidence="4" id="KW-0067">ATP-binding</keyword>
<feature type="domain" description="Aminoacyl-transfer RNA synthetases class-II family profile" evidence="9">
    <location>
        <begin position="59"/>
        <end position="317"/>
    </location>
</feature>
<dbReference type="GeneID" id="111351248"/>
<dbReference type="InterPro" id="IPR045864">
    <property type="entry name" value="aa-tRNA-synth_II/BPL/LPL"/>
</dbReference>
<evidence type="ECO:0000259" key="9">
    <source>
        <dbReference type="PROSITE" id="PS50862"/>
    </source>
</evidence>
<gene>
    <name evidence="11" type="primary">LOC111351248</name>
</gene>
<keyword evidence="3" id="KW-0547">Nucleotide-binding</keyword>
<dbReference type="InterPro" id="IPR002314">
    <property type="entry name" value="aa-tRNA-synt_IIb"/>
</dbReference>
<dbReference type="InterPro" id="IPR036621">
    <property type="entry name" value="Anticodon-bd_dom_sf"/>
</dbReference>
<evidence type="ECO:0000256" key="6">
    <source>
        <dbReference type="ARBA" id="ARBA00023146"/>
    </source>
</evidence>
<keyword evidence="5" id="KW-0648">Protein biosynthesis</keyword>
<dbReference type="GO" id="GO:0005739">
    <property type="term" value="C:mitochondrion"/>
    <property type="evidence" value="ECO:0007669"/>
    <property type="project" value="TreeGrafter"/>
</dbReference>
<dbReference type="EC" id="6.1.1.15" evidence="1"/>
<dbReference type="Pfam" id="PF00587">
    <property type="entry name" value="tRNA-synt_2b"/>
    <property type="match status" value="1"/>
</dbReference>
<comment type="catalytic activity">
    <reaction evidence="8">
        <text>tRNA(Pro) + L-proline + ATP = L-prolyl-tRNA(Pro) + AMP + diphosphate</text>
        <dbReference type="Rhea" id="RHEA:14305"/>
        <dbReference type="Rhea" id="RHEA-COMP:9700"/>
        <dbReference type="Rhea" id="RHEA-COMP:9702"/>
        <dbReference type="ChEBI" id="CHEBI:30616"/>
        <dbReference type="ChEBI" id="CHEBI:33019"/>
        <dbReference type="ChEBI" id="CHEBI:60039"/>
        <dbReference type="ChEBI" id="CHEBI:78442"/>
        <dbReference type="ChEBI" id="CHEBI:78532"/>
        <dbReference type="ChEBI" id="CHEBI:456215"/>
        <dbReference type="EC" id="6.1.1.15"/>
    </reaction>
</comment>
<evidence type="ECO:0000313" key="10">
    <source>
        <dbReference type="Proteomes" id="UP000301870"/>
    </source>
</evidence>
<evidence type="ECO:0000256" key="5">
    <source>
        <dbReference type="ARBA" id="ARBA00022917"/>
    </source>
</evidence>
<dbReference type="InterPro" id="IPR033730">
    <property type="entry name" value="ProRS_core_prok"/>
</dbReference>
<dbReference type="PANTHER" id="PTHR42753">
    <property type="entry name" value="MITOCHONDRIAL RIBOSOME PROTEIN L39/PROLYL-TRNA LIGASE FAMILY MEMBER"/>
    <property type="match status" value="1"/>
</dbReference>
<dbReference type="Gene3D" id="3.30.930.10">
    <property type="entry name" value="Bira Bifunctional Protein, Domain 2"/>
    <property type="match status" value="1"/>
</dbReference>
<organism evidence="10 11">
    <name type="scientific">Spodoptera litura</name>
    <name type="common">Asian cotton leafworm</name>
    <dbReference type="NCBI Taxonomy" id="69820"/>
    <lineage>
        <taxon>Eukaryota</taxon>
        <taxon>Metazoa</taxon>
        <taxon>Ecdysozoa</taxon>
        <taxon>Arthropoda</taxon>
        <taxon>Hexapoda</taxon>
        <taxon>Insecta</taxon>
        <taxon>Pterygota</taxon>
        <taxon>Neoptera</taxon>
        <taxon>Endopterygota</taxon>
        <taxon>Lepidoptera</taxon>
        <taxon>Glossata</taxon>
        <taxon>Ditrysia</taxon>
        <taxon>Noctuoidea</taxon>
        <taxon>Noctuidae</taxon>
        <taxon>Amphipyrinae</taxon>
        <taxon>Spodoptera</taxon>
    </lineage>
</organism>
<dbReference type="PROSITE" id="PS50862">
    <property type="entry name" value="AA_TRNA_LIGASE_II"/>
    <property type="match status" value="1"/>
</dbReference>
<dbReference type="SUPFAM" id="SSF52954">
    <property type="entry name" value="Class II aaRS ABD-related"/>
    <property type="match status" value="1"/>
</dbReference>
<dbReference type="Proteomes" id="UP000301870">
    <property type="component" value="Chromosome 13"/>
</dbReference>
<protein>
    <recommendedName>
        <fullName evidence="1">proline--tRNA ligase</fullName>
        <ecNumber evidence="1">6.1.1.15</ecNumber>
    </recommendedName>
    <alternativeName>
        <fullName evidence="7">Prolyl-tRNA synthetase</fullName>
    </alternativeName>
</protein>
<dbReference type="GO" id="GO:0004827">
    <property type="term" value="F:proline-tRNA ligase activity"/>
    <property type="evidence" value="ECO:0007669"/>
    <property type="project" value="UniProtKB-EC"/>
</dbReference>
<dbReference type="RefSeq" id="XP_022818814.1">
    <property type="nucleotide sequence ID" value="XM_022963046.1"/>
</dbReference>